<keyword evidence="3" id="KW-1185">Reference proteome</keyword>
<organism evidence="2 3">
    <name type="scientific">Microlunatus parietis</name>
    <dbReference type="NCBI Taxonomy" id="682979"/>
    <lineage>
        <taxon>Bacteria</taxon>
        <taxon>Bacillati</taxon>
        <taxon>Actinomycetota</taxon>
        <taxon>Actinomycetes</taxon>
        <taxon>Propionibacteriales</taxon>
        <taxon>Propionibacteriaceae</taxon>
        <taxon>Microlunatus</taxon>
    </lineage>
</organism>
<keyword evidence="1" id="KW-0472">Membrane</keyword>
<evidence type="ECO:0000256" key="1">
    <source>
        <dbReference type="SAM" id="Phobius"/>
    </source>
</evidence>
<feature type="transmembrane region" description="Helical" evidence="1">
    <location>
        <begin position="96"/>
        <end position="119"/>
    </location>
</feature>
<feature type="transmembrane region" description="Helical" evidence="1">
    <location>
        <begin position="158"/>
        <end position="178"/>
    </location>
</feature>
<feature type="transmembrane region" description="Helical" evidence="1">
    <location>
        <begin position="198"/>
        <end position="218"/>
    </location>
</feature>
<keyword evidence="1" id="KW-1133">Transmembrane helix</keyword>
<evidence type="ECO:0000313" key="3">
    <source>
        <dbReference type="Proteomes" id="UP000569914"/>
    </source>
</evidence>
<protein>
    <recommendedName>
        <fullName evidence="4">FAR-17a/AIG1-like protein</fullName>
    </recommendedName>
</protein>
<evidence type="ECO:0000313" key="2">
    <source>
        <dbReference type="EMBL" id="NYE71326.1"/>
    </source>
</evidence>
<accession>A0A7Y9LCV8</accession>
<dbReference type="AlphaFoldDB" id="A0A7Y9LCV8"/>
<name>A0A7Y9LCV8_9ACTN</name>
<dbReference type="RefSeq" id="WP_179751390.1">
    <property type="nucleotide sequence ID" value="NZ_JACCBU010000001.1"/>
</dbReference>
<dbReference type="InterPro" id="IPR049713">
    <property type="entry name" value="Pr6Pr-like"/>
</dbReference>
<gene>
    <name evidence="2" type="ORF">BKA15_002655</name>
</gene>
<keyword evidence="1" id="KW-0812">Transmembrane</keyword>
<dbReference type="Proteomes" id="UP000569914">
    <property type="component" value="Unassembled WGS sequence"/>
</dbReference>
<comment type="caution">
    <text evidence="2">The sequence shown here is derived from an EMBL/GenBank/DDBJ whole genome shotgun (WGS) entry which is preliminary data.</text>
</comment>
<feature type="transmembrane region" description="Helical" evidence="1">
    <location>
        <begin position="125"/>
        <end position="146"/>
    </location>
</feature>
<evidence type="ECO:0008006" key="4">
    <source>
        <dbReference type="Google" id="ProtNLM"/>
    </source>
</evidence>
<feature type="transmembrane region" description="Helical" evidence="1">
    <location>
        <begin position="21"/>
        <end position="43"/>
    </location>
</feature>
<dbReference type="NCBIfam" id="NF038065">
    <property type="entry name" value="Pr6Pr"/>
    <property type="match status" value="1"/>
</dbReference>
<proteinExistence type="predicted"/>
<reference evidence="2 3" key="1">
    <citation type="submission" date="2020-07" db="EMBL/GenBank/DDBJ databases">
        <title>Sequencing the genomes of 1000 actinobacteria strains.</title>
        <authorList>
            <person name="Klenk H.-P."/>
        </authorList>
    </citation>
    <scope>NUCLEOTIDE SEQUENCE [LARGE SCALE GENOMIC DNA]</scope>
    <source>
        <strain evidence="2 3">DSM 22083</strain>
    </source>
</reference>
<sequence>MISASVDTVGDQRVVARWGHGLAAAVAGAGLVIQLGLLFAGGSDVNSGADSGTIPLGVRLLRFFSYFTIQSNIVVLVAAILLALRPARDGTIWRIVRLDSLLGIVTTGIVYATILAPLVHLEGTAFVATFLLHYLSPWLFLACWIVAGPRPRITWGTVAGAFVWPVAWIAYTLIHGAITNWYPYPFLNVAALGFPTAFRNIVVILVAAGVLAVIFRLLDRLPAFNR</sequence>
<feature type="transmembrane region" description="Helical" evidence="1">
    <location>
        <begin position="63"/>
        <end position="84"/>
    </location>
</feature>
<dbReference type="EMBL" id="JACCBU010000001">
    <property type="protein sequence ID" value="NYE71326.1"/>
    <property type="molecule type" value="Genomic_DNA"/>
</dbReference>